<feature type="signal peptide" evidence="2">
    <location>
        <begin position="1"/>
        <end position="24"/>
    </location>
</feature>
<organism evidence="3 4">
    <name type="scientific">Candidatus Nitrospira kreftii</name>
    <dbReference type="NCBI Taxonomy" id="2652173"/>
    <lineage>
        <taxon>Bacteria</taxon>
        <taxon>Pseudomonadati</taxon>
        <taxon>Nitrospirota</taxon>
        <taxon>Nitrospiria</taxon>
        <taxon>Nitrospirales</taxon>
        <taxon>Nitrospiraceae</taxon>
        <taxon>Nitrospira</taxon>
    </lineage>
</organism>
<keyword evidence="2" id="KW-0732">Signal</keyword>
<evidence type="ECO:0000313" key="4">
    <source>
        <dbReference type="Proteomes" id="UP000593737"/>
    </source>
</evidence>
<accession>A0A7S8FF33</accession>
<evidence type="ECO:0000313" key="3">
    <source>
        <dbReference type="EMBL" id="QPD04521.1"/>
    </source>
</evidence>
<evidence type="ECO:0008006" key="5">
    <source>
        <dbReference type="Google" id="ProtNLM"/>
    </source>
</evidence>
<feature type="region of interest" description="Disordered" evidence="1">
    <location>
        <begin position="34"/>
        <end position="112"/>
    </location>
</feature>
<dbReference type="Proteomes" id="UP000593737">
    <property type="component" value="Chromosome"/>
</dbReference>
<dbReference type="EMBL" id="CP047423">
    <property type="protein sequence ID" value="QPD04521.1"/>
    <property type="molecule type" value="Genomic_DNA"/>
</dbReference>
<feature type="chain" id="PRO_5032506276" description="DUF5666 domain-containing protein" evidence="2">
    <location>
        <begin position="25"/>
        <end position="171"/>
    </location>
</feature>
<dbReference type="AlphaFoldDB" id="A0A7S8FF33"/>
<sequence length="171" mass="18848">MKRVIRQMLCVFSGFALWTSLVLASDTILPQGEPRLQQSDAAKQERREEFRKNRLKQQGQGENYRIEGQLQGGSKGPIIEDSQGHDREGTGIEDPSVNPGQASGLKTVRGRVTKSEEKTITIEQVNGEETVLTIDPQTTLNADIHLGDRITGTVTNQSRAVIVQKEGTPQP</sequence>
<dbReference type="KEGG" id="nkf:Nkreftii_002295"/>
<name>A0A7S8FF33_9BACT</name>
<protein>
    <recommendedName>
        <fullName evidence="5">DUF5666 domain-containing protein</fullName>
    </recommendedName>
</protein>
<feature type="compositionally biased region" description="Basic and acidic residues" evidence="1">
    <location>
        <begin position="42"/>
        <end position="52"/>
    </location>
</feature>
<evidence type="ECO:0000256" key="2">
    <source>
        <dbReference type="SAM" id="SignalP"/>
    </source>
</evidence>
<proteinExistence type="predicted"/>
<reference evidence="3 4" key="1">
    <citation type="journal article" date="2020" name="ISME J.">
        <title>Enrichment and physiological characterization of a novel comammox Nitrospira indicates ammonium inhibition of complete nitrification.</title>
        <authorList>
            <person name="Sakoula D."/>
            <person name="Koch H."/>
            <person name="Frank J."/>
            <person name="Jetten M.S.M."/>
            <person name="van Kessel M.A.H.J."/>
            <person name="Lucker S."/>
        </authorList>
    </citation>
    <scope>NUCLEOTIDE SEQUENCE [LARGE SCALE GENOMIC DNA]</scope>
    <source>
        <strain evidence="3">Comreactor17</strain>
    </source>
</reference>
<evidence type="ECO:0000256" key="1">
    <source>
        <dbReference type="SAM" id="MobiDB-lite"/>
    </source>
</evidence>
<gene>
    <name evidence="3" type="ORF">Nkreftii_002295</name>
</gene>